<dbReference type="Pfam" id="PF03137">
    <property type="entry name" value="OATP"/>
    <property type="match status" value="1"/>
</dbReference>
<evidence type="ECO:0000256" key="3">
    <source>
        <dbReference type="SAM" id="MobiDB-lite"/>
    </source>
</evidence>
<feature type="transmembrane region" description="Helical" evidence="4">
    <location>
        <begin position="77"/>
        <end position="100"/>
    </location>
</feature>
<dbReference type="InterPro" id="IPR036259">
    <property type="entry name" value="MFS_trans_sf"/>
</dbReference>
<gene>
    <name evidence="6" type="primary">LOC107112953</name>
</gene>
<evidence type="ECO:0000256" key="1">
    <source>
        <dbReference type="ARBA" id="ARBA00004141"/>
    </source>
</evidence>
<evidence type="ECO:0000313" key="5">
    <source>
        <dbReference type="Proteomes" id="UP000694871"/>
    </source>
</evidence>
<keyword evidence="2" id="KW-1015">Disulfide bond</keyword>
<dbReference type="SUPFAM" id="SSF103473">
    <property type="entry name" value="MFS general substrate transporter"/>
    <property type="match status" value="1"/>
</dbReference>
<feature type="region of interest" description="Disordered" evidence="3">
    <location>
        <begin position="150"/>
        <end position="170"/>
    </location>
</feature>
<keyword evidence="4" id="KW-1133">Transmembrane helix</keyword>
<evidence type="ECO:0000256" key="2">
    <source>
        <dbReference type="ARBA" id="ARBA00023157"/>
    </source>
</evidence>
<organism evidence="5 6">
    <name type="scientific">Gekko japonicus</name>
    <name type="common">Schlegel's Japanese gecko</name>
    <dbReference type="NCBI Taxonomy" id="146911"/>
    <lineage>
        <taxon>Eukaryota</taxon>
        <taxon>Metazoa</taxon>
        <taxon>Chordata</taxon>
        <taxon>Craniata</taxon>
        <taxon>Vertebrata</taxon>
        <taxon>Euteleostomi</taxon>
        <taxon>Lepidosauria</taxon>
        <taxon>Squamata</taxon>
        <taxon>Bifurcata</taxon>
        <taxon>Gekkota</taxon>
        <taxon>Gekkonidae</taxon>
        <taxon>Gekkoninae</taxon>
        <taxon>Gekko</taxon>
    </lineage>
</organism>
<feature type="transmembrane region" description="Helical" evidence="4">
    <location>
        <begin position="120"/>
        <end position="142"/>
    </location>
</feature>
<sequence>NYTRCNCIVVSGALGSAVPGTCGIKCSRLLIPFVVLACISGFMASLTHTPAFMLILRNVKAEDKSFAIGIQFLLLRVAAWLPAPVVYGSIIDTACLLWQWKCQKKAACRYYDSTVLRHRFIGLQVGFEACCLLCLVVVYYLYWRKGRSQRKPTEENRPAEGPEQMPEATS</sequence>
<dbReference type="InterPro" id="IPR004156">
    <property type="entry name" value="OATP"/>
</dbReference>
<keyword evidence="5" id="KW-1185">Reference proteome</keyword>
<dbReference type="RefSeq" id="XP_015269647.1">
    <property type="nucleotide sequence ID" value="XM_015414161.1"/>
</dbReference>
<comment type="subcellular location">
    <subcellularLocation>
        <location evidence="1">Membrane</location>
        <topology evidence="1">Multi-pass membrane protein</topology>
    </subcellularLocation>
</comment>
<feature type="non-terminal residue" evidence="6">
    <location>
        <position position="1"/>
    </location>
</feature>
<accession>A0ABM1K7G0</accession>
<dbReference type="PANTHER" id="PTHR11388">
    <property type="entry name" value="ORGANIC ANION TRANSPORTER"/>
    <property type="match status" value="1"/>
</dbReference>
<name>A0ABM1K7G0_GEKJA</name>
<keyword evidence="4" id="KW-0472">Membrane</keyword>
<dbReference type="Proteomes" id="UP000694871">
    <property type="component" value="Unplaced"/>
</dbReference>
<feature type="compositionally biased region" description="Basic and acidic residues" evidence="3">
    <location>
        <begin position="151"/>
        <end position="160"/>
    </location>
</feature>
<reference evidence="6" key="1">
    <citation type="submission" date="2025-08" db="UniProtKB">
        <authorList>
            <consortium name="RefSeq"/>
        </authorList>
    </citation>
    <scope>IDENTIFICATION</scope>
</reference>
<dbReference type="GeneID" id="107112953"/>
<proteinExistence type="predicted"/>
<protein>
    <submittedName>
        <fullName evidence="6">Solute carrier organic anion transporter family member 2B1-like</fullName>
    </submittedName>
</protein>
<dbReference type="PANTHER" id="PTHR11388:SF87">
    <property type="entry name" value="SOLUTE CARRIER ORGANIC ANION TRANSPORTER FAMILY MEMBER 2B1"/>
    <property type="match status" value="1"/>
</dbReference>
<evidence type="ECO:0000313" key="6">
    <source>
        <dbReference type="RefSeq" id="XP_015269647.1"/>
    </source>
</evidence>
<evidence type="ECO:0000256" key="4">
    <source>
        <dbReference type="SAM" id="Phobius"/>
    </source>
</evidence>
<keyword evidence="4" id="KW-0812">Transmembrane</keyword>
<feature type="transmembrane region" description="Helical" evidence="4">
    <location>
        <begin position="33"/>
        <end position="56"/>
    </location>
</feature>